<evidence type="ECO:0000313" key="1">
    <source>
        <dbReference type="EMBL" id="MFC5506222.1"/>
    </source>
</evidence>
<proteinExistence type="predicted"/>
<dbReference type="Proteomes" id="UP001596060">
    <property type="component" value="Unassembled WGS sequence"/>
</dbReference>
<sequence length="256" mass="27979">MAQDALIDPEGAKLAASLVPIYESLAHHRLFALPQGSAPEYGRPITDLTRDDVCGCYFADDGGAVNAEQCEPIKKSGSERHAKLGILRIVDYDRLRRSALPNPDAHKEMAVTSALGMVERNKRLELQTAMRVAVSDPHLVLLAPSPVAERVMGSSIGKVEGGRRPWDTCDMVLGDHTFVPPAALNGFIARALLYAAQAYKVDVGYPLGTLMKVSADNPATPWEMARNILINRYQRPYKLNPFIPVPEGLPKRATAR</sequence>
<reference evidence="2" key="1">
    <citation type="journal article" date="2019" name="Int. J. Syst. Evol. Microbiol.">
        <title>The Global Catalogue of Microorganisms (GCM) 10K type strain sequencing project: providing services to taxonomists for standard genome sequencing and annotation.</title>
        <authorList>
            <consortium name="The Broad Institute Genomics Platform"/>
            <consortium name="The Broad Institute Genome Sequencing Center for Infectious Disease"/>
            <person name="Wu L."/>
            <person name="Ma J."/>
        </authorList>
    </citation>
    <scope>NUCLEOTIDE SEQUENCE [LARGE SCALE GENOMIC DNA]</scope>
    <source>
        <strain evidence="2">CCUG 43117</strain>
    </source>
</reference>
<organism evidence="1 2">
    <name type="scientific">Bosea massiliensis</name>
    <dbReference type="NCBI Taxonomy" id="151419"/>
    <lineage>
        <taxon>Bacteria</taxon>
        <taxon>Pseudomonadati</taxon>
        <taxon>Pseudomonadota</taxon>
        <taxon>Alphaproteobacteria</taxon>
        <taxon>Hyphomicrobiales</taxon>
        <taxon>Boseaceae</taxon>
        <taxon>Bosea</taxon>
    </lineage>
</organism>
<keyword evidence="2" id="KW-1185">Reference proteome</keyword>
<dbReference type="SUPFAM" id="SSF54060">
    <property type="entry name" value="His-Me finger endonucleases"/>
    <property type="match status" value="1"/>
</dbReference>
<gene>
    <name evidence="1" type="ORF">ACFPN9_13240</name>
</gene>
<accession>A0ABW0P3F1</accession>
<dbReference type="EMBL" id="JBHSLU010000037">
    <property type="protein sequence ID" value="MFC5506222.1"/>
    <property type="molecule type" value="Genomic_DNA"/>
</dbReference>
<protein>
    <submittedName>
        <fullName evidence="1">Uncharacterized protein</fullName>
    </submittedName>
</protein>
<dbReference type="RefSeq" id="WP_377817181.1">
    <property type="nucleotide sequence ID" value="NZ_JBHSLU010000037.1"/>
</dbReference>
<comment type="caution">
    <text evidence="1">The sequence shown here is derived from an EMBL/GenBank/DDBJ whole genome shotgun (WGS) entry which is preliminary data.</text>
</comment>
<name>A0ABW0P3F1_9HYPH</name>
<evidence type="ECO:0000313" key="2">
    <source>
        <dbReference type="Proteomes" id="UP001596060"/>
    </source>
</evidence>
<dbReference type="InterPro" id="IPR044925">
    <property type="entry name" value="His-Me_finger_sf"/>
</dbReference>